<organism evidence="3 4">
    <name type="scientific">Paenibacillus agricola</name>
    <dbReference type="NCBI Taxonomy" id="2716264"/>
    <lineage>
        <taxon>Bacteria</taxon>
        <taxon>Bacillati</taxon>
        <taxon>Bacillota</taxon>
        <taxon>Bacilli</taxon>
        <taxon>Bacillales</taxon>
        <taxon>Paenibacillaceae</taxon>
        <taxon>Paenibacillus</taxon>
    </lineage>
</organism>
<dbReference type="Gene3D" id="3.30.360.10">
    <property type="entry name" value="Dihydrodipicolinate Reductase, domain 2"/>
    <property type="match status" value="1"/>
</dbReference>
<dbReference type="Pfam" id="PF01408">
    <property type="entry name" value="GFO_IDH_MocA"/>
    <property type="match status" value="1"/>
</dbReference>
<dbReference type="InterPro" id="IPR000683">
    <property type="entry name" value="Gfo/Idh/MocA-like_OxRdtase_N"/>
</dbReference>
<proteinExistence type="predicted"/>
<dbReference type="InterPro" id="IPR055170">
    <property type="entry name" value="GFO_IDH_MocA-like_dom"/>
</dbReference>
<dbReference type="Pfam" id="PF22725">
    <property type="entry name" value="GFO_IDH_MocA_C3"/>
    <property type="match status" value="1"/>
</dbReference>
<dbReference type="PANTHER" id="PTHR43249">
    <property type="entry name" value="UDP-N-ACETYL-2-AMINO-2-DEOXY-D-GLUCURONATE OXIDASE"/>
    <property type="match status" value="1"/>
</dbReference>
<evidence type="ECO:0000313" key="3">
    <source>
        <dbReference type="EMBL" id="NHN34908.1"/>
    </source>
</evidence>
<gene>
    <name evidence="3" type="ORF">G9U52_34770</name>
</gene>
<dbReference type="EMBL" id="JAAOIW010000024">
    <property type="protein sequence ID" value="NHN34908.1"/>
    <property type="molecule type" value="Genomic_DNA"/>
</dbReference>
<name>A0ABX0JH75_9BACL</name>
<dbReference type="SUPFAM" id="SSF55347">
    <property type="entry name" value="Glyceraldehyde-3-phosphate dehydrogenase-like, C-terminal domain"/>
    <property type="match status" value="1"/>
</dbReference>
<evidence type="ECO:0000259" key="1">
    <source>
        <dbReference type="Pfam" id="PF01408"/>
    </source>
</evidence>
<sequence>MNSSKKPIRAAIVGTGFIAHEHIQAILKANDRIELIAAMEINETALHAFCETYGISNRYTDLETMLEETRPQLVHICTPPAIHYEIGVKCMRAGAWVWGEKPALGSLKEVDQIRKVEEETGTYFSSVYQWRFGSAGGHIKRLIQEEAMGKPLTGVSQTFWYRDADYYAVPWRGKWKTELGGASVSQGIHANDFFFWLMGDWNEVSAAVETLDRKIEVEDVLMAMVKFENGALGQILNSVLAPNRNESYLRLDLQKCTVECKHMYQYKNEDWIFSPKNDVSEEEVSRWRAIDGDQVGDHYAQLSYLLDCMEQGTRPSSSGDGLRSSIEFVTSLYKSAVTKSWVKRGSVVEGDPFYESFSGAH</sequence>
<feature type="domain" description="GFO/IDH/MocA-like oxidoreductase" evidence="2">
    <location>
        <begin position="139"/>
        <end position="251"/>
    </location>
</feature>
<dbReference type="InterPro" id="IPR052515">
    <property type="entry name" value="Gfo/Idh/MocA_Oxidoreductase"/>
</dbReference>
<dbReference type="SUPFAM" id="SSF51735">
    <property type="entry name" value="NAD(P)-binding Rossmann-fold domains"/>
    <property type="match status" value="1"/>
</dbReference>
<dbReference type="PANTHER" id="PTHR43249:SF1">
    <property type="entry name" value="D-GLUCOSIDE 3-DEHYDROGENASE"/>
    <property type="match status" value="1"/>
</dbReference>
<feature type="domain" description="Gfo/Idh/MocA-like oxidoreductase N-terminal" evidence="1">
    <location>
        <begin position="8"/>
        <end position="124"/>
    </location>
</feature>
<evidence type="ECO:0000313" key="4">
    <source>
        <dbReference type="Proteomes" id="UP001165962"/>
    </source>
</evidence>
<protein>
    <submittedName>
        <fullName evidence="3">Gfo/Idh/MocA family oxidoreductase</fullName>
    </submittedName>
</protein>
<reference evidence="3" key="1">
    <citation type="submission" date="2020-03" db="EMBL/GenBank/DDBJ databases">
        <title>Draft sequencing of Paenibacilllus sp. S3N08.</title>
        <authorList>
            <person name="Kim D.-U."/>
        </authorList>
    </citation>
    <scope>NUCLEOTIDE SEQUENCE</scope>
    <source>
        <strain evidence="3">S3N08</strain>
    </source>
</reference>
<dbReference type="Proteomes" id="UP001165962">
    <property type="component" value="Unassembled WGS sequence"/>
</dbReference>
<dbReference type="RefSeq" id="WP_166156750.1">
    <property type="nucleotide sequence ID" value="NZ_JAAOIW010000024.1"/>
</dbReference>
<dbReference type="Gene3D" id="3.40.50.720">
    <property type="entry name" value="NAD(P)-binding Rossmann-like Domain"/>
    <property type="match status" value="1"/>
</dbReference>
<dbReference type="InterPro" id="IPR036291">
    <property type="entry name" value="NAD(P)-bd_dom_sf"/>
</dbReference>
<keyword evidence="4" id="KW-1185">Reference proteome</keyword>
<evidence type="ECO:0000259" key="2">
    <source>
        <dbReference type="Pfam" id="PF22725"/>
    </source>
</evidence>
<accession>A0ABX0JH75</accession>
<comment type="caution">
    <text evidence="3">The sequence shown here is derived from an EMBL/GenBank/DDBJ whole genome shotgun (WGS) entry which is preliminary data.</text>
</comment>